<dbReference type="RefSeq" id="WP_160426790.1">
    <property type="nucleotide sequence ID" value="NZ_WSTA01000105.1"/>
</dbReference>
<keyword evidence="1" id="KW-0812">Transmembrane</keyword>
<dbReference type="InterPro" id="IPR021373">
    <property type="entry name" value="DUF2993"/>
</dbReference>
<name>A0A6I4P0H7_9MICO</name>
<keyword evidence="1" id="KW-1133">Transmembrane helix</keyword>
<comment type="caution">
    <text evidence="2">The sequence shown here is derived from an EMBL/GenBank/DDBJ whole genome shotgun (WGS) entry which is preliminary data.</text>
</comment>
<keyword evidence="1" id="KW-0472">Membrane</keyword>
<dbReference type="AlphaFoldDB" id="A0A6I4P0H7"/>
<dbReference type="Proteomes" id="UP000438182">
    <property type="component" value="Unassembled WGS sequence"/>
</dbReference>
<protein>
    <submittedName>
        <fullName evidence="2">DUF2993 domain-containing protein</fullName>
    </submittedName>
</protein>
<dbReference type="Pfam" id="PF11209">
    <property type="entry name" value="LmeA"/>
    <property type="match status" value="1"/>
</dbReference>
<organism evidence="2 3">
    <name type="scientific">Agromyces seonyuensis</name>
    <dbReference type="NCBI Taxonomy" id="2662446"/>
    <lineage>
        <taxon>Bacteria</taxon>
        <taxon>Bacillati</taxon>
        <taxon>Actinomycetota</taxon>
        <taxon>Actinomycetes</taxon>
        <taxon>Micrococcales</taxon>
        <taxon>Microbacteriaceae</taxon>
        <taxon>Agromyces</taxon>
    </lineage>
</organism>
<accession>A0A6I4P0H7</accession>
<dbReference type="EMBL" id="WSTA01000105">
    <property type="protein sequence ID" value="MWC00144.1"/>
    <property type="molecule type" value="Genomic_DNA"/>
</dbReference>
<evidence type="ECO:0000313" key="2">
    <source>
        <dbReference type="EMBL" id="MWC00144.1"/>
    </source>
</evidence>
<keyword evidence="3" id="KW-1185">Reference proteome</keyword>
<gene>
    <name evidence="2" type="ORF">GB864_16495</name>
</gene>
<evidence type="ECO:0000256" key="1">
    <source>
        <dbReference type="SAM" id="Phobius"/>
    </source>
</evidence>
<evidence type="ECO:0000313" key="3">
    <source>
        <dbReference type="Proteomes" id="UP000438182"/>
    </source>
</evidence>
<sequence>MSGGSADGSRRTGLRVAGWLLVVVVGLVGLYFLADSIVRRVAEDDIAASIESELPEQVTGGVSAEIRGVSVLAQYATGRMERIELTGDDLAVDGVPLEASLVLTGVPPSGEGEVEHAVGTLTLDEAGLNEFIELPGTDGSFTIDDGTIGYAGTVSFLGLELGYTASATAEAAGTEVLLQPVSASLDAAGGSLDLSGAVSRLLDEPIAVCVADRLPAGVEVVGITIGDGSATVRLDARDFPLDEDALGTTGTC</sequence>
<reference evidence="2 3" key="1">
    <citation type="submission" date="2019-12" db="EMBL/GenBank/DDBJ databases">
        <authorList>
            <person name="Kim Y.S."/>
        </authorList>
    </citation>
    <scope>NUCLEOTIDE SEQUENCE [LARGE SCALE GENOMIC DNA]</scope>
    <source>
        <strain evidence="2 3">MMS17-SY077</strain>
    </source>
</reference>
<feature type="transmembrane region" description="Helical" evidence="1">
    <location>
        <begin position="12"/>
        <end position="34"/>
    </location>
</feature>
<proteinExistence type="predicted"/>